<dbReference type="Pfam" id="PF12697">
    <property type="entry name" value="Abhydrolase_6"/>
    <property type="match status" value="1"/>
</dbReference>
<evidence type="ECO:0000313" key="3">
    <source>
        <dbReference type="Proteomes" id="UP000267521"/>
    </source>
</evidence>
<dbReference type="RefSeq" id="WP_122238234.1">
    <property type="nucleotide sequence ID" value="NZ_RDQM01000007.1"/>
</dbReference>
<dbReference type="EMBL" id="RDQM01000007">
    <property type="protein sequence ID" value="RMW98523.1"/>
    <property type="molecule type" value="Genomic_DNA"/>
</dbReference>
<dbReference type="PANTHER" id="PTHR43194">
    <property type="entry name" value="HYDROLASE ALPHA/BETA FOLD FAMILY"/>
    <property type="match status" value="1"/>
</dbReference>
<dbReference type="Gene3D" id="3.40.50.1820">
    <property type="entry name" value="alpha/beta hydrolase"/>
    <property type="match status" value="1"/>
</dbReference>
<comment type="caution">
    <text evidence="2">The sequence shown here is derived from an EMBL/GenBank/DDBJ whole genome shotgun (WGS) entry which is preliminary data.</text>
</comment>
<dbReference type="GO" id="GO:0016787">
    <property type="term" value="F:hydrolase activity"/>
    <property type="evidence" value="ECO:0007669"/>
    <property type="project" value="UniProtKB-KW"/>
</dbReference>
<dbReference type="Proteomes" id="UP000267521">
    <property type="component" value="Unassembled WGS sequence"/>
</dbReference>
<dbReference type="InterPro" id="IPR000073">
    <property type="entry name" value="AB_hydrolase_1"/>
</dbReference>
<sequence>MQLTLTPMDARAPNAPGAAALAPAPLHDAASQAATGAPAPLVLLHGWGLDRRVWLPLLPHLRDAAPHLPVYLADLPGYHGSAYAGEDAQAVAHALATQLPPGCTLVGWSLGGMLAQLAASSEAGSTATQPGSRIARLALIGSTPSFVRREGFACAQQPVLLSAFAQAVRALPASVLPRFATLSNQGDSRAKAINRQLLALTQPPLPDQAALLAGLDWLQTLDLRAQAARITQPTLILHGGQDGLMPLAAAQWLADHLPQAEQLTLPDAAHAPFLHDPAQCAAALARWAGAMDAQA</sequence>
<accession>A0A3M6Q5Q6</accession>
<dbReference type="SUPFAM" id="SSF53474">
    <property type="entry name" value="alpha/beta-Hydrolases"/>
    <property type="match status" value="1"/>
</dbReference>
<gene>
    <name evidence="2" type="ORF">EBQ26_06615</name>
</gene>
<reference evidence="2 3" key="1">
    <citation type="submission" date="2018-10" db="EMBL/GenBank/DDBJ databases">
        <title>Comamonadaceae CDC group NO-1 genome sequencing and assembly.</title>
        <authorList>
            <person name="Bernier A.-M."/>
            <person name="Bernard K."/>
        </authorList>
    </citation>
    <scope>NUCLEOTIDE SEQUENCE [LARGE SCALE GENOMIC DNA]</scope>
    <source>
        <strain evidence="2 3">NML970147</strain>
    </source>
</reference>
<name>A0A3M6Q5Q6_9BURK</name>
<dbReference type="AlphaFoldDB" id="A0A3M6Q5Q6"/>
<dbReference type="InterPro" id="IPR029058">
    <property type="entry name" value="AB_hydrolase_fold"/>
</dbReference>
<evidence type="ECO:0000259" key="1">
    <source>
        <dbReference type="Pfam" id="PF12697"/>
    </source>
</evidence>
<proteinExistence type="predicted"/>
<dbReference type="PANTHER" id="PTHR43194:SF5">
    <property type="entry name" value="PIMELOYL-[ACYL-CARRIER PROTEIN] METHYL ESTER ESTERASE"/>
    <property type="match status" value="1"/>
</dbReference>
<keyword evidence="2" id="KW-0378">Hydrolase</keyword>
<evidence type="ECO:0000313" key="2">
    <source>
        <dbReference type="EMBL" id="RMW98523.1"/>
    </source>
</evidence>
<dbReference type="InterPro" id="IPR050228">
    <property type="entry name" value="Carboxylesterase_BioH"/>
</dbReference>
<feature type="domain" description="AB hydrolase-1" evidence="1">
    <location>
        <begin position="41"/>
        <end position="283"/>
    </location>
</feature>
<organism evidence="2 3">
    <name type="scientific">Allofranklinella schreckenbergeri</name>
    <dbReference type="NCBI Taxonomy" id="1076744"/>
    <lineage>
        <taxon>Bacteria</taxon>
        <taxon>Pseudomonadati</taxon>
        <taxon>Pseudomonadota</taxon>
        <taxon>Betaproteobacteria</taxon>
        <taxon>Burkholderiales</taxon>
        <taxon>Comamonadaceae</taxon>
        <taxon>Allofranklinella</taxon>
    </lineage>
</organism>
<protein>
    <submittedName>
        <fullName evidence="2">Alpha/beta fold hydrolase</fullName>
    </submittedName>
</protein>